<gene>
    <name evidence="4" type="ORF">GCM10017581_045520</name>
</gene>
<dbReference type="InterPro" id="IPR002110">
    <property type="entry name" value="Ankyrin_rpt"/>
</dbReference>
<evidence type="ECO:0000313" key="5">
    <source>
        <dbReference type="Proteomes" id="UP001143480"/>
    </source>
</evidence>
<accession>A0A9W6KMC0</accession>
<organism evidence="4 5">
    <name type="scientific">Dactylosporangium matsuzakiense</name>
    <dbReference type="NCBI Taxonomy" id="53360"/>
    <lineage>
        <taxon>Bacteria</taxon>
        <taxon>Bacillati</taxon>
        <taxon>Actinomycetota</taxon>
        <taxon>Actinomycetes</taxon>
        <taxon>Micromonosporales</taxon>
        <taxon>Micromonosporaceae</taxon>
        <taxon>Dactylosporangium</taxon>
    </lineage>
</organism>
<feature type="repeat" description="ANK" evidence="3">
    <location>
        <begin position="36"/>
        <end position="68"/>
    </location>
</feature>
<proteinExistence type="predicted"/>
<keyword evidence="2 3" id="KW-0040">ANK repeat</keyword>
<dbReference type="Gene3D" id="1.25.40.20">
    <property type="entry name" value="Ankyrin repeat-containing domain"/>
    <property type="match status" value="1"/>
</dbReference>
<dbReference type="RefSeq" id="WP_271189423.1">
    <property type="nucleotide sequence ID" value="NZ_BSFP01000026.1"/>
</dbReference>
<evidence type="ECO:0000256" key="1">
    <source>
        <dbReference type="ARBA" id="ARBA00022737"/>
    </source>
</evidence>
<dbReference type="PANTHER" id="PTHR24189:SF50">
    <property type="entry name" value="ANKYRIN REPEAT AND SOCS BOX PROTEIN 2"/>
    <property type="match status" value="1"/>
</dbReference>
<dbReference type="Proteomes" id="UP001143480">
    <property type="component" value="Unassembled WGS sequence"/>
</dbReference>
<evidence type="ECO:0000256" key="2">
    <source>
        <dbReference type="ARBA" id="ARBA00023043"/>
    </source>
</evidence>
<sequence length="317" mass="33688">MTDVDWSRMGYRSWSDLAVVRARLAAGADPNALVRGRGRPLHYAAREGSAEVVTELARLVDDVDAVDDGRTALWLAVHAGKPGNARALVAAGADPERPMMAGWSPARLSLAGTTPDLFDTSATLTEAEEAAVAEARRLIDALAELDGDGMSLCCVGGIDAAEAVRRLDATVLEDEIDVEDMWDATDDHSIGTLGVTDVPGGCVVSQPWAYGASMPLVALLLSAGTICYGMYANPKSGNQGESVHDGVITGWDLHPGGGWSAADAPAAEVLRAFLYQHRAIEYCCAYAGVRPADARPFTEPDRWIRLPARDWWAVSAQ</sequence>
<dbReference type="SUPFAM" id="SSF48403">
    <property type="entry name" value="Ankyrin repeat"/>
    <property type="match status" value="1"/>
</dbReference>
<dbReference type="EMBL" id="BSFP01000026">
    <property type="protein sequence ID" value="GLL02810.1"/>
    <property type="molecule type" value="Genomic_DNA"/>
</dbReference>
<name>A0A9W6KMC0_9ACTN</name>
<dbReference type="InterPro" id="IPR036770">
    <property type="entry name" value="Ankyrin_rpt-contain_sf"/>
</dbReference>
<reference evidence="4" key="1">
    <citation type="journal article" date="2014" name="Int. J. Syst. Evol. Microbiol.">
        <title>Complete genome sequence of Corynebacterium casei LMG S-19264T (=DSM 44701T), isolated from a smear-ripened cheese.</title>
        <authorList>
            <consortium name="US DOE Joint Genome Institute (JGI-PGF)"/>
            <person name="Walter F."/>
            <person name="Albersmeier A."/>
            <person name="Kalinowski J."/>
            <person name="Ruckert C."/>
        </authorList>
    </citation>
    <scope>NUCLEOTIDE SEQUENCE</scope>
    <source>
        <strain evidence="4">VKM Ac-1321</strain>
    </source>
</reference>
<evidence type="ECO:0000313" key="4">
    <source>
        <dbReference type="EMBL" id="GLL02810.1"/>
    </source>
</evidence>
<evidence type="ECO:0008006" key="6">
    <source>
        <dbReference type="Google" id="ProtNLM"/>
    </source>
</evidence>
<reference evidence="4" key="2">
    <citation type="submission" date="2023-01" db="EMBL/GenBank/DDBJ databases">
        <authorList>
            <person name="Sun Q."/>
            <person name="Evtushenko L."/>
        </authorList>
    </citation>
    <scope>NUCLEOTIDE SEQUENCE</scope>
    <source>
        <strain evidence="4">VKM Ac-1321</strain>
    </source>
</reference>
<protein>
    <recommendedName>
        <fullName evidence="6">Ankyrin repeat protein</fullName>
    </recommendedName>
</protein>
<dbReference type="AlphaFoldDB" id="A0A9W6KMC0"/>
<keyword evidence="1" id="KW-0677">Repeat</keyword>
<dbReference type="Pfam" id="PF12796">
    <property type="entry name" value="Ank_2"/>
    <property type="match status" value="1"/>
</dbReference>
<dbReference type="InterPro" id="IPR050745">
    <property type="entry name" value="Multifunctional_regulatory"/>
</dbReference>
<dbReference type="PANTHER" id="PTHR24189">
    <property type="entry name" value="MYOTROPHIN"/>
    <property type="match status" value="1"/>
</dbReference>
<evidence type="ECO:0000256" key="3">
    <source>
        <dbReference type="PROSITE-ProRule" id="PRU00023"/>
    </source>
</evidence>
<keyword evidence="5" id="KW-1185">Reference proteome</keyword>
<comment type="caution">
    <text evidence="4">The sequence shown here is derived from an EMBL/GenBank/DDBJ whole genome shotgun (WGS) entry which is preliminary data.</text>
</comment>
<dbReference type="PROSITE" id="PS50088">
    <property type="entry name" value="ANK_REPEAT"/>
    <property type="match status" value="1"/>
</dbReference>
<dbReference type="SMART" id="SM00248">
    <property type="entry name" value="ANK"/>
    <property type="match status" value="2"/>
</dbReference>